<evidence type="ECO:0000256" key="4">
    <source>
        <dbReference type="ARBA" id="ARBA00022833"/>
    </source>
</evidence>
<dbReference type="PANTHER" id="PTHR46481:SF10">
    <property type="entry name" value="ZINC FINGER BED DOMAIN-CONTAINING PROTEIN 39"/>
    <property type="match status" value="1"/>
</dbReference>
<name>M1WGH7_CLAP2</name>
<evidence type="ECO:0000313" key="8">
    <source>
        <dbReference type="Proteomes" id="UP000016801"/>
    </source>
</evidence>
<evidence type="ECO:0000256" key="5">
    <source>
        <dbReference type="ARBA" id="ARBA00023242"/>
    </source>
</evidence>
<keyword evidence="2" id="KW-0479">Metal-binding</keyword>
<keyword evidence="8" id="KW-1185">Reference proteome</keyword>
<dbReference type="HOGENOM" id="CLU_552066_0_0_1"/>
<comment type="subcellular location">
    <subcellularLocation>
        <location evidence="1">Nucleus</location>
    </subcellularLocation>
</comment>
<evidence type="ECO:0008006" key="9">
    <source>
        <dbReference type="Google" id="ProtNLM"/>
    </source>
</evidence>
<comment type="caution">
    <text evidence="7">The sequence shown here is derived from an EMBL/GenBank/DDBJ whole genome shotgun (WGS) entry which is preliminary data.</text>
</comment>
<dbReference type="OrthoDB" id="5092532at2759"/>
<evidence type="ECO:0000256" key="3">
    <source>
        <dbReference type="ARBA" id="ARBA00022771"/>
    </source>
</evidence>
<dbReference type="VEuPathDB" id="FungiDB:CPUR_08466"/>
<dbReference type="PANTHER" id="PTHR46481">
    <property type="entry name" value="ZINC FINGER BED DOMAIN-CONTAINING PROTEIN 4"/>
    <property type="match status" value="1"/>
</dbReference>
<gene>
    <name evidence="7" type="ORF">CPUR_08466</name>
</gene>
<evidence type="ECO:0000256" key="1">
    <source>
        <dbReference type="ARBA" id="ARBA00004123"/>
    </source>
</evidence>
<keyword evidence="4" id="KW-0862">Zinc</keyword>
<reference evidence="7 8" key="1">
    <citation type="journal article" date="2013" name="PLoS Genet.">
        <title>Plant-symbiotic fungi as chemical engineers: Multi-genome analysis of the Clavicipitaceae reveals dynamics of alkaloid loci.</title>
        <authorList>
            <person name="Schardl C.L."/>
            <person name="Young C.A."/>
            <person name="Hesse U."/>
            <person name="Amyotte S.G."/>
            <person name="Andreeva K."/>
            <person name="Calie P.J."/>
            <person name="Fleetwood D.J."/>
            <person name="Haws D.C."/>
            <person name="Moore N."/>
            <person name="Oeser B."/>
            <person name="Panaccione D.G."/>
            <person name="Schweri K.K."/>
            <person name="Voisey C.R."/>
            <person name="Farman M.L."/>
            <person name="Jaromczyk J.W."/>
            <person name="Roe B.A."/>
            <person name="O'Sullivan D.M."/>
            <person name="Scott B."/>
            <person name="Tudzynski P."/>
            <person name="An Z."/>
            <person name="Arnaoudova E.G."/>
            <person name="Bullock C.T."/>
            <person name="Charlton N.D."/>
            <person name="Chen L."/>
            <person name="Cox M."/>
            <person name="Dinkins R.D."/>
            <person name="Florea S."/>
            <person name="Glenn A.E."/>
            <person name="Gordon A."/>
            <person name="Gueldener U."/>
            <person name="Harris D.R."/>
            <person name="Hollin W."/>
            <person name="Jaromczyk J."/>
            <person name="Johnson R.D."/>
            <person name="Khan A.K."/>
            <person name="Leistner E."/>
            <person name="Leuchtmann A."/>
            <person name="Li C."/>
            <person name="Liu J."/>
            <person name="Liu J."/>
            <person name="Liu M."/>
            <person name="Mace W."/>
            <person name="Machado C."/>
            <person name="Nagabhyru P."/>
            <person name="Pan J."/>
            <person name="Schmid J."/>
            <person name="Sugawara K."/>
            <person name="Steiner U."/>
            <person name="Takach J.E."/>
            <person name="Tanaka E."/>
            <person name="Webb J.S."/>
            <person name="Wilson E.V."/>
            <person name="Wiseman J.L."/>
            <person name="Yoshida R."/>
            <person name="Zeng Z."/>
        </authorList>
    </citation>
    <scope>NUCLEOTIDE SEQUENCE [LARGE SCALE GENOMIC DNA]</scope>
    <source>
        <strain evidence="7 8">20.1</strain>
    </source>
</reference>
<evidence type="ECO:0000313" key="7">
    <source>
        <dbReference type="EMBL" id="CCE34533.1"/>
    </source>
</evidence>
<dbReference type="AlphaFoldDB" id="M1WGH7"/>
<dbReference type="EMBL" id="CAGA01000093">
    <property type="protein sequence ID" value="CCE34533.1"/>
    <property type="molecule type" value="Genomic_DNA"/>
</dbReference>
<feature type="region of interest" description="Disordered" evidence="6">
    <location>
        <begin position="287"/>
        <end position="318"/>
    </location>
</feature>
<organism evidence="7 8">
    <name type="scientific">Claviceps purpurea (strain 20.1)</name>
    <name type="common">Ergot fungus</name>
    <name type="synonym">Sphacelia segetum</name>
    <dbReference type="NCBI Taxonomy" id="1111077"/>
    <lineage>
        <taxon>Eukaryota</taxon>
        <taxon>Fungi</taxon>
        <taxon>Dikarya</taxon>
        <taxon>Ascomycota</taxon>
        <taxon>Pezizomycotina</taxon>
        <taxon>Sordariomycetes</taxon>
        <taxon>Hypocreomycetidae</taxon>
        <taxon>Hypocreales</taxon>
        <taxon>Clavicipitaceae</taxon>
        <taxon>Claviceps</taxon>
    </lineage>
</organism>
<keyword evidence="5" id="KW-0539">Nucleus</keyword>
<proteinExistence type="predicted"/>
<dbReference type="eggNOG" id="KOG1121">
    <property type="taxonomic scope" value="Eukaryota"/>
</dbReference>
<dbReference type="Proteomes" id="UP000016801">
    <property type="component" value="Unassembled WGS sequence"/>
</dbReference>
<dbReference type="GO" id="GO:0008270">
    <property type="term" value="F:zinc ion binding"/>
    <property type="evidence" value="ECO:0007669"/>
    <property type="project" value="UniProtKB-KW"/>
</dbReference>
<accession>M1WGH7</accession>
<evidence type="ECO:0000256" key="2">
    <source>
        <dbReference type="ARBA" id="ARBA00022723"/>
    </source>
</evidence>
<keyword evidence="3" id="KW-0863">Zinc-finger</keyword>
<evidence type="ECO:0000256" key="6">
    <source>
        <dbReference type="SAM" id="MobiDB-lite"/>
    </source>
</evidence>
<protein>
    <recommendedName>
        <fullName evidence="9">BED-type domain-containing protein</fullName>
    </recommendedName>
</protein>
<dbReference type="InterPro" id="IPR052035">
    <property type="entry name" value="ZnF_BED_domain_contain"/>
</dbReference>
<sequence length="494" mass="56134">MSRNNRKFARNAILSQFAPENELRQQKRHRRVRYPQCATVSPRDKLPDYLKTVYDTFAACISDKASLVDVWEKKFYPVLAKAVFEVNSIAPTDEQKKEKQLMADNIKHAVKDAVAEVLNTSKDAMKDAVSEALNAPPPSWATVAARGAAVGSTPIPRHILYHDRRIFSLFNMSSQSDEPPHSTDTNGPLFEASVDDGCTQTFQVIAWEAVQVRIRDAWVLNLRPGNRRGWFWIHGFDVQRRGTGGRGLNPVWLCGHCVKKNDPKPTHLVAANTHNIEQHLASKHRVFHPDPERPTRANAKRPRNQPGLQDFMSTRKGKNEDHQDALVSRFDSDMFQRLFVRWIVNQNLPFRIAEHEELRDLINYLNPIVRKCEAFMTHNTIRDKIIGRHKTYKTRIIEKLAQSPSRVHIAFDGWTSRNRHSFFSINAFFLDQNFTPHKVVLGLPTLSAHLLLSSLIVVGSVVESKVPDLVAGKDIVPLQNGRNGLTYVLPGVGH</sequence>
<dbReference type="GO" id="GO:0005634">
    <property type="term" value="C:nucleus"/>
    <property type="evidence" value="ECO:0007669"/>
    <property type="project" value="UniProtKB-SubCell"/>
</dbReference>